<dbReference type="SUPFAM" id="SSF56770">
    <property type="entry name" value="HydA/Nqo6-like"/>
    <property type="match status" value="1"/>
</dbReference>
<feature type="compositionally biased region" description="Low complexity" evidence="1">
    <location>
        <begin position="405"/>
        <end position="423"/>
    </location>
</feature>
<dbReference type="Proteomes" id="UP001500630">
    <property type="component" value="Unassembled WGS sequence"/>
</dbReference>
<feature type="region of interest" description="Disordered" evidence="1">
    <location>
        <begin position="301"/>
        <end position="322"/>
    </location>
</feature>
<evidence type="ECO:0000313" key="3">
    <source>
        <dbReference type="Proteomes" id="UP001500630"/>
    </source>
</evidence>
<name>A0ABP6ZE86_9ACTN</name>
<feature type="region of interest" description="Disordered" evidence="1">
    <location>
        <begin position="111"/>
        <end position="166"/>
    </location>
</feature>
<proteinExistence type="predicted"/>
<reference evidence="3" key="1">
    <citation type="journal article" date="2019" name="Int. J. Syst. Evol. Microbiol.">
        <title>The Global Catalogue of Microorganisms (GCM) 10K type strain sequencing project: providing services to taxonomists for standard genome sequencing and annotation.</title>
        <authorList>
            <consortium name="The Broad Institute Genomics Platform"/>
            <consortium name="The Broad Institute Genome Sequencing Center for Infectious Disease"/>
            <person name="Wu L."/>
            <person name="Ma J."/>
        </authorList>
    </citation>
    <scope>NUCLEOTIDE SEQUENCE [LARGE SCALE GENOMIC DNA]</scope>
    <source>
        <strain evidence="3">JCM 17326</strain>
    </source>
</reference>
<feature type="compositionally biased region" description="Basic and acidic residues" evidence="1">
    <location>
        <begin position="113"/>
        <end position="123"/>
    </location>
</feature>
<keyword evidence="3" id="KW-1185">Reference proteome</keyword>
<gene>
    <name evidence="2" type="ORF">GCM10022419_102600</name>
</gene>
<feature type="compositionally biased region" description="Low complexity" evidence="1">
    <location>
        <begin position="301"/>
        <end position="314"/>
    </location>
</feature>
<organism evidence="2 3">
    <name type="scientific">Nonomuraea rosea</name>
    <dbReference type="NCBI Taxonomy" id="638574"/>
    <lineage>
        <taxon>Bacteria</taxon>
        <taxon>Bacillati</taxon>
        <taxon>Actinomycetota</taxon>
        <taxon>Actinomycetes</taxon>
        <taxon>Streptosporangiales</taxon>
        <taxon>Streptosporangiaceae</taxon>
        <taxon>Nonomuraea</taxon>
    </lineage>
</organism>
<evidence type="ECO:0000313" key="2">
    <source>
        <dbReference type="EMBL" id="GAA3601772.1"/>
    </source>
</evidence>
<sequence>MGLSGWLLRQAAHRPRVLVVGCPYGTRARLLVEAEIDRRGWAVALSPAEAGVLVVCGTPGEGLREAVHVVWGEMPEPRALVELPSDVSAGGVGAALDGAVEVLRDPGAWSGADDLRGRGEETAGWHQGEQGVHGGRAGGESRAGRGDEGSRGGHEGHMGMPGGVAMAERGADRDGLRLDRLHVPLGPVLADWPAGLIVEMVLQGDVIQEAAVRVAPAGELGVTFWGGPWRRDGGVRRGEVERRRAAAHLDSLGRLLGVAGWAAAAREARGLRDRLLAGAAEVAGADGAAEVAGVTEGFGACGGSQASQSSQGSAGSQGSGGFAGLGGSEGEVARDYARFARRVRRSKVLRWTLRGAGVIEPGPGVPGWMRGDALERCYRWIERAAVAIDELGDSEPGARSGDMSPGPEAGAGAQAEEGAEARSGFGARARAGAGAGAGAAGPGVAGVEPVAGAGPGTAGAESVAGAGSEGAGWRGSAVAVAMLPGLLVGVELGVGRLIVASLDPDVDEVLDGTVVPGE</sequence>
<dbReference type="EMBL" id="BAABDQ010000037">
    <property type="protein sequence ID" value="GAA3601772.1"/>
    <property type="molecule type" value="Genomic_DNA"/>
</dbReference>
<accession>A0ABP6ZE86</accession>
<feature type="compositionally biased region" description="Basic and acidic residues" evidence="1">
    <location>
        <begin position="142"/>
        <end position="157"/>
    </location>
</feature>
<comment type="caution">
    <text evidence="2">The sequence shown here is derived from an EMBL/GenBank/DDBJ whole genome shotgun (WGS) entry which is preliminary data.</text>
</comment>
<evidence type="ECO:0000256" key="1">
    <source>
        <dbReference type="SAM" id="MobiDB-lite"/>
    </source>
</evidence>
<protein>
    <submittedName>
        <fullName evidence="2">Uncharacterized protein</fullName>
    </submittedName>
</protein>
<feature type="region of interest" description="Disordered" evidence="1">
    <location>
        <begin position="391"/>
        <end position="423"/>
    </location>
</feature>